<dbReference type="GO" id="GO:0003723">
    <property type="term" value="F:RNA binding"/>
    <property type="evidence" value="ECO:0007669"/>
    <property type="project" value="InterPro"/>
</dbReference>
<comment type="subcellular location">
    <subcellularLocation>
        <location evidence="1">Cytoplasm</location>
    </subcellularLocation>
</comment>
<dbReference type="GO" id="GO:0003746">
    <property type="term" value="F:translation elongation factor activity"/>
    <property type="evidence" value="ECO:0007669"/>
    <property type="project" value="UniProtKB-KW"/>
</dbReference>
<dbReference type="InterPro" id="IPR031157">
    <property type="entry name" value="G_TR_CS"/>
</dbReference>
<dbReference type="InterPro" id="IPR027417">
    <property type="entry name" value="P-loop_NTPase"/>
</dbReference>
<dbReference type="SUPFAM" id="SSF50465">
    <property type="entry name" value="EF-Tu/eEF-1alpha/eIF2-gamma C-terminal domain"/>
    <property type="match status" value="1"/>
</dbReference>
<dbReference type="SUPFAM" id="SSF46785">
    <property type="entry name" value="Winged helix' DNA-binding domain"/>
    <property type="match status" value="3"/>
</dbReference>
<dbReference type="Pfam" id="PF03144">
    <property type="entry name" value="GTP_EFTU_D2"/>
    <property type="match status" value="1"/>
</dbReference>
<keyword evidence="10" id="KW-0251">Elongation factor</keyword>
<dbReference type="RefSeq" id="WP_249323636.1">
    <property type="nucleotide sequence ID" value="NZ_JACRTK010000002.1"/>
</dbReference>
<dbReference type="InterPro" id="IPR004535">
    <property type="entry name" value="Transl_elong_SelB"/>
</dbReference>
<dbReference type="CDD" id="cd03696">
    <property type="entry name" value="SelB_II"/>
    <property type="match status" value="1"/>
</dbReference>
<comment type="caution">
    <text evidence="10">The sequence shown here is derived from an EMBL/GenBank/DDBJ whole genome shotgun (WGS) entry which is preliminary data.</text>
</comment>
<name>A0A926IHL4_9FIRM</name>
<keyword evidence="11" id="KW-1185">Reference proteome</keyword>
<keyword evidence="3" id="KW-0963">Cytoplasm</keyword>
<sequence length="637" mass="72860">MKHIIVGTAGHIDHGKTTLIRALTGKNTDRLKEEQKRGISIELGFTYFDLPNGQRAGIIDVPGHEKFIKNMLAGVIGIDIVLLVVAADEGIMPQTAEHLAILDLVGIEKGFVVLTKTDLVDEEWIELVEEEVKEEVKGTFLENSPLIRVSSTKKEGVDEVKKLIESYSEEVKEKRSDEMPRLPVDRAFIMSGFGTIVTGTLLSGALKIGQEVQIFPGNKIGRIRTLQVHDQEAEVAYAGQRVAMNLAGIKKDEVDRGSVIAPVGSMKESILLDVKVRLLGSIDRPIKNRTRLKLYLGTKEVLCRIILLDREELEPGEEAYAQLRLEEEIVAKRQDKFVIRFYSPMFTIGGGEILEPNARKRKRFDKDSLKELEIKSQGSSIEIIEKIIEDKSKDFPSIKDLSLSTSMLEENLMKDIQTLSEDKKILTFSLTKDVFVIHINYFEALKDKVLNELKVYHERFPLRIGMGKEEIRNKVFKKAKPRLAELIMDTFVKKGYLEQEMEYIKIKGFQIQYNREQNKIKDRIINKLKRYSFTPPKKDELSIEVGGNSEEFVEVLNSLINKGDIIRLNEEIFLLKETYMDGLNRLRNFIEKNGAITVAQYRDILNTNRKISVALLEYFDQQKITKRYDDKRILIKN</sequence>
<protein>
    <recommendedName>
        <fullName evidence="2">Selenocysteine-specific elongation factor</fullName>
    </recommendedName>
    <alternativeName>
        <fullName evidence="8">SelB translation factor</fullName>
    </alternativeName>
</protein>
<evidence type="ECO:0000256" key="2">
    <source>
        <dbReference type="ARBA" id="ARBA00015953"/>
    </source>
</evidence>
<dbReference type="EMBL" id="JACRTK010000002">
    <property type="protein sequence ID" value="MBC8590802.1"/>
    <property type="molecule type" value="Genomic_DNA"/>
</dbReference>
<evidence type="ECO:0000256" key="7">
    <source>
        <dbReference type="ARBA" id="ARBA00025526"/>
    </source>
</evidence>
<dbReference type="InterPro" id="IPR036390">
    <property type="entry name" value="WH_DNA-bd_sf"/>
</dbReference>
<evidence type="ECO:0000256" key="6">
    <source>
        <dbReference type="ARBA" id="ARBA00023134"/>
    </source>
</evidence>
<dbReference type="InterPro" id="IPR004161">
    <property type="entry name" value="EFTu-like_2"/>
</dbReference>
<dbReference type="InterPro" id="IPR036388">
    <property type="entry name" value="WH-like_DNA-bd_sf"/>
</dbReference>
<dbReference type="Pfam" id="PF09106">
    <property type="entry name" value="WHD_2nd_SelB"/>
    <property type="match status" value="1"/>
</dbReference>
<dbReference type="InterPro" id="IPR057335">
    <property type="entry name" value="Beta-barrel_SelB"/>
</dbReference>
<dbReference type="Pfam" id="PF00009">
    <property type="entry name" value="GTP_EFTU"/>
    <property type="match status" value="1"/>
</dbReference>
<dbReference type="SUPFAM" id="SSF52540">
    <property type="entry name" value="P-loop containing nucleoside triphosphate hydrolases"/>
    <property type="match status" value="1"/>
</dbReference>
<evidence type="ECO:0000256" key="3">
    <source>
        <dbReference type="ARBA" id="ARBA00022490"/>
    </source>
</evidence>
<dbReference type="CDD" id="cd04171">
    <property type="entry name" value="SelB"/>
    <property type="match status" value="1"/>
</dbReference>
<evidence type="ECO:0000259" key="9">
    <source>
        <dbReference type="PROSITE" id="PS51722"/>
    </source>
</evidence>
<keyword evidence="5" id="KW-0648">Protein biosynthesis</keyword>
<dbReference type="Proteomes" id="UP000601522">
    <property type="component" value="Unassembled WGS sequence"/>
</dbReference>
<dbReference type="InterPro" id="IPR015191">
    <property type="entry name" value="SelB_WHD4"/>
</dbReference>
<dbReference type="InterPro" id="IPR015190">
    <property type="entry name" value="Elong_fac_SelB-wing-hlx_typ-2"/>
</dbReference>
<dbReference type="Gene3D" id="1.10.10.10">
    <property type="entry name" value="Winged helix-like DNA-binding domain superfamily/Winged helix DNA-binding domain"/>
    <property type="match status" value="1"/>
</dbReference>
<keyword evidence="4" id="KW-0547">Nucleotide-binding</keyword>
<evidence type="ECO:0000256" key="4">
    <source>
        <dbReference type="ARBA" id="ARBA00022741"/>
    </source>
</evidence>
<evidence type="ECO:0000313" key="10">
    <source>
        <dbReference type="EMBL" id="MBC8590802.1"/>
    </source>
</evidence>
<dbReference type="PRINTS" id="PR00315">
    <property type="entry name" value="ELONGATNFCT"/>
</dbReference>
<dbReference type="GO" id="GO:0001514">
    <property type="term" value="P:selenocysteine incorporation"/>
    <property type="evidence" value="ECO:0007669"/>
    <property type="project" value="InterPro"/>
</dbReference>
<dbReference type="PANTHER" id="PTHR43721">
    <property type="entry name" value="ELONGATION FACTOR TU-RELATED"/>
    <property type="match status" value="1"/>
</dbReference>
<dbReference type="Gene3D" id="1.10.10.2770">
    <property type="match status" value="1"/>
</dbReference>
<dbReference type="Pfam" id="PF09107">
    <property type="entry name" value="WHD_3rd_SelB"/>
    <property type="match status" value="1"/>
</dbReference>
<dbReference type="SUPFAM" id="SSF50447">
    <property type="entry name" value="Translation proteins"/>
    <property type="match status" value="1"/>
</dbReference>
<keyword evidence="6" id="KW-0342">GTP-binding</keyword>
<dbReference type="InterPro" id="IPR005225">
    <property type="entry name" value="Small_GTP-bd"/>
</dbReference>
<dbReference type="PROSITE" id="PS51722">
    <property type="entry name" value="G_TR_2"/>
    <property type="match status" value="1"/>
</dbReference>
<evidence type="ECO:0000256" key="8">
    <source>
        <dbReference type="ARBA" id="ARBA00031615"/>
    </source>
</evidence>
<proteinExistence type="predicted"/>
<evidence type="ECO:0000256" key="5">
    <source>
        <dbReference type="ARBA" id="ARBA00022917"/>
    </source>
</evidence>
<dbReference type="AlphaFoldDB" id="A0A926IHL4"/>
<dbReference type="NCBIfam" id="TIGR00475">
    <property type="entry name" value="selB"/>
    <property type="match status" value="1"/>
</dbReference>
<dbReference type="CDD" id="cd15491">
    <property type="entry name" value="selB_III"/>
    <property type="match status" value="1"/>
</dbReference>
<comment type="function">
    <text evidence="7">Translation factor necessary for the incorporation of selenocysteine into proteins. It probably replaces EF-Tu for the insertion of selenocysteine directed by the UGA codon. SelB binds GTP and GDP.</text>
</comment>
<feature type="domain" description="Tr-type G" evidence="9">
    <location>
        <begin position="1"/>
        <end position="172"/>
    </location>
</feature>
<evidence type="ECO:0000313" key="11">
    <source>
        <dbReference type="Proteomes" id="UP000601522"/>
    </source>
</evidence>
<dbReference type="PROSITE" id="PS00301">
    <property type="entry name" value="G_TR_1"/>
    <property type="match status" value="1"/>
</dbReference>
<dbReference type="NCBIfam" id="TIGR00231">
    <property type="entry name" value="small_GTP"/>
    <property type="match status" value="1"/>
</dbReference>
<dbReference type="PANTHER" id="PTHR43721:SF22">
    <property type="entry name" value="ELONGATION FACTOR TU, MITOCHONDRIAL"/>
    <property type="match status" value="1"/>
</dbReference>
<accession>A0A926IHL4</accession>
<dbReference type="InterPro" id="IPR050055">
    <property type="entry name" value="EF-Tu_GTPase"/>
</dbReference>
<dbReference type="InterPro" id="IPR009000">
    <property type="entry name" value="Transl_B-barrel_sf"/>
</dbReference>
<gene>
    <name evidence="10" type="primary">selB</name>
    <name evidence="10" type="ORF">H8689_06605</name>
</gene>
<organism evidence="10 11">
    <name type="scientific">Wansuia hejianensis</name>
    <dbReference type="NCBI Taxonomy" id="2763667"/>
    <lineage>
        <taxon>Bacteria</taxon>
        <taxon>Bacillati</taxon>
        <taxon>Bacillota</taxon>
        <taxon>Clostridia</taxon>
        <taxon>Lachnospirales</taxon>
        <taxon>Lachnospiraceae</taxon>
        <taxon>Wansuia</taxon>
    </lineage>
</organism>
<dbReference type="Gene3D" id="3.40.50.300">
    <property type="entry name" value="P-loop containing nucleotide triphosphate hydrolases"/>
    <property type="match status" value="1"/>
</dbReference>
<dbReference type="GO" id="GO:0005525">
    <property type="term" value="F:GTP binding"/>
    <property type="evidence" value="ECO:0007669"/>
    <property type="project" value="UniProtKB-KW"/>
</dbReference>
<dbReference type="Gene3D" id="2.40.30.10">
    <property type="entry name" value="Translation factors"/>
    <property type="match status" value="2"/>
</dbReference>
<dbReference type="InterPro" id="IPR009001">
    <property type="entry name" value="Transl_elong_EF1A/Init_IF2_C"/>
</dbReference>
<dbReference type="FunFam" id="3.40.50.300:FF:001064">
    <property type="entry name" value="Selenocysteine-specific translation elongation factor"/>
    <property type="match status" value="1"/>
</dbReference>
<dbReference type="GO" id="GO:0003924">
    <property type="term" value="F:GTPase activity"/>
    <property type="evidence" value="ECO:0007669"/>
    <property type="project" value="InterPro"/>
</dbReference>
<dbReference type="GO" id="GO:0005737">
    <property type="term" value="C:cytoplasm"/>
    <property type="evidence" value="ECO:0007669"/>
    <property type="project" value="UniProtKB-SubCell"/>
</dbReference>
<reference evidence="10 11" key="1">
    <citation type="submission" date="2020-08" db="EMBL/GenBank/DDBJ databases">
        <title>Genome public.</title>
        <authorList>
            <person name="Liu C."/>
            <person name="Sun Q."/>
        </authorList>
    </citation>
    <scope>NUCLEOTIDE SEQUENCE [LARGE SCALE GENOMIC DNA]</scope>
    <source>
        <strain evidence="10 11">NSJ-26</strain>
    </source>
</reference>
<evidence type="ECO:0000256" key="1">
    <source>
        <dbReference type="ARBA" id="ARBA00004496"/>
    </source>
</evidence>
<dbReference type="InterPro" id="IPR000795">
    <property type="entry name" value="T_Tr_GTP-bd_dom"/>
</dbReference>
<dbReference type="Pfam" id="PF25461">
    <property type="entry name" value="Beta-barrel_SelB"/>
    <property type="match status" value="1"/>
</dbReference>